<accession>U1PKF4</accession>
<proteinExistence type="predicted"/>
<dbReference type="Proteomes" id="UP000030710">
    <property type="component" value="Unassembled WGS sequence"/>
</dbReference>
<reference evidence="2 3" key="1">
    <citation type="journal article" date="2013" name="PLoS ONE">
        <title>Assembly-driven community genomics of a hypersaline microbial ecosystem.</title>
        <authorList>
            <person name="Podell S."/>
            <person name="Ugalde J.A."/>
            <person name="Narasingarao P."/>
            <person name="Banfield J.F."/>
            <person name="Heidelberg K.B."/>
            <person name="Allen E.E."/>
        </authorList>
    </citation>
    <scope>NUCLEOTIDE SEQUENCE [LARGE SCALE GENOMIC DNA]</scope>
    <source>
        <strain evidence="3">J07HQW2</strain>
    </source>
</reference>
<dbReference type="EMBL" id="KE356561">
    <property type="protein sequence ID" value="ERG94167.1"/>
    <property type="molecule type" value="Genomic_DNA"/>
</dbReference>
<keyword evidence="1" id="KW-1133">Transmembrane helix</keyword>
<name>U1PKF4_9EURY</name>
<feature type="transmembrane region" description="Helical" evidence="1">
    <location>
        <begin position="29"/>
        <end position="48"/>
    </location>
</feature>
<evidence type="ECO:0000313" key="3">
    <source>
        <dbReference type="Proteomes" id="UP000030710"/>
    </source>
</evidence>
<organism evidence="2 3">
    <name type="scientific">Haloquadratum walsbyi J07HQW2</name>
    <dbReference type="NCBI Taxonomy" id="1238425"/>
    <lineage>
        <taxon>Archaea</taxon>
        <taxon>Methanobacteriati</taxon>
        <taxon>Methanobacteriota</taxon>
        <taxon>Stenosarchaea group</taxon>
        <taxon>Halobacteria</taxon>
        <taxon>Halobacteriales</taxon>
        <taxon>Haloferacaceae</taxon>
        <taxon>Haloquadratum</taxon>
    </lineage>
</organism>
<feature type="transmembrane region" description="Helical" evidence="1">
    <location>
        <begin position="7"/>
        <end position="23"/>
    </location>
</feature>
<keyword evidence="1" id="KW-0472">Membrane</keyword>
<gene>
    <name evidence="2" type="ORF">J07HQW2_00601</name>
</gene>
<dbReference type="HOGENOM" id="CLU_2875028_0_0_2"/>
<evidence type="ECO:0000256" key="1">
    <source>
        <dbReference type="SAM" id="Phobius"/>
    </source>
</evidence>
<protein>
    <submittedName>
        <fullName evidence="2">Uncharacterized protein</fullName>
    </submittedName>
</protein>
<evidence type="ECO:0000313" key="2">
    <source>
        <dbReference type="EMBL" id="ERG94167.1"/>
    </source>
</evidence>
<sequence>MNRQSGLALSMLVTGYVFLQIIIGPELSIIAVIVLIPTSLIYIAYKLFQGFQEFQEGFRETRT</sequence>
<keyword evidence="1" id="KW-0812">Transmembrane</keyword>
<dbReference type="AlphaFoldDB" id="U1PKF4"/>